<sequence length="826" mass="90267">MERFSSTFSISPTYSTLSSEQTDMGTEENLTGVAAGDTASSGTSIGTFSNDFEPRTESTWSEDDYTSSSEILSEVTQFPATDTSDSKQRGKIGTIFDTLDNQMTLKTRSGAFTTVLGSGYADSTNPFFDSQDGIISEIGASITIGESSESSRKITEEEEENITSESTYEEHTLATEKLKEKEEEKQRPPMTSTLTTNENRHVTHASSSSAFTRKETTKTSTSEASSQLELSDKPLSPKVDSTWTDISDFYLSTNQVYTNTLEDINPNKGSTHYNLEDTVTAISTSLYERQEISTESATPIAGQNTEATSTAESRSFYPQATSISQEPLEDVTSLGRSEYLDSEARLTLKGPTHNPVTGSKEVSIDSHATETESSNYEETATTKLEGEKSRTKRFTRHKATITGTGRKTSMELLETSTSEYRETTTSAISDESDDMAYISNTVSTASSQMVRTTTPTLNSMLFTKSNSAQSGSFSVRKIPASSSLPSTYTTNGMLTSSAEEFAASSIGTELVSPMTDSKELGRMNPDTTAYTTELMSSRLLNSRPSSEFYSSDTSKAYDVSSSSQTEKDTTSASSSVGTTDFISTGAFSTDDKHSTSMPFTSTITSGLNSTRLSERLSFLTTALLWLSTAYLKTQSDYNASSYFATNHSTTARGRTYFTPSAAEITIPVSTEETSHSFLQELFTSGLNTISQLLQSSSNLSRKFQTTTAVLKSSNDLTERFVQVDNQSRLTSSEMAGTSTFPALPHRKPTHLIKDTTTERWTTELAQRDRCASPCPSDYEQGKEFCYKVLHAKKSVTYRRAAFAYFSDCANEGWYSSRVASPPEEGL</sequence>
<feature type="region of interest" description="Disordered" evidence="1">
    <location>
        <begin position="145"/>
        <end position="237"/>
    </location>
</feature>
<name>A0AA36M7C3_CYLNA</name>
<dbReference type="AlphaFoldDB" id="A0AA36M7C3"/>
<proteinExistence type="predicted"/>
<feature type="compositionally biased region" description="Basic and acidic residues" evidence="1">
    <location>
        <begin position="168"/>
        <end position="187"/>
    </location>
</feature>
<accession>A0AA36M7C3</accession>
<feature type="compositionally biased region" description="Polar residues" evidence="1">
    <location>
        <begin position="1"/>
        <end position="24"/>
    </location>
</feature>
<evidence type="ECO:0000256" key="1">
    <source>
        <dbReference type="SAM" id="MobiDB-lite"/>
    </source>
</evidence>
<organism evidence="2 3">
    <name type="scientific">Cylicocyclus nassatus</name>
    <name type="common">Nematode worm</name>
    <dbReference type="NCBI Taxonomy" id="53992"/>
    <lineage>
        <taxon>Eukaryota</taxon>
        <taxon>Metazoa</taxon>
        <taxon>Ecdysozoa</taxon>
        <taxon>Nematoda</taxon>
        <taxon>Chromadorea</taxon>
        <taxon>Rhabditida</taxon>
        <taxon>Rhabditina</taxon>
        <taxon>Rhabditomorpha</taxon>
        <taxon>Strongyloidea</taxon>
        <taxon>Strongylidae</taxon>
        <taxon>Cylicocyclus</taxon>
    </lineage>
</organism>
<reference evidence="2" key="1">
    <citation type="submission" date="2023-07" db="EMBL/GenBank/DDBJ databases">
        <authorList>
            <consortium name="CYATHOMIX"/>
        </authorList>
    </citation>
    <scope>NUCLEOTIDE SEQUENCE</scope>
    <source>
        <strain evidence="2">N/A</strain>
    </source>
</reference>
<dbReference type="EMBL" id="CATQJL010000305">
    <property type="protein sequence ID" value="CAJ0600951.1"/>
    <property type="molecule type" value="Genomic_DNA"/>
</dbReference>
<feature type="region of interest" description="Disordered" evidence="1">
    <location>
        <begin position="1"/>
        <end position="68"/>
    </location>
</feature>
<evidence type="ECO:0000313" key="2">
    <source>
        <dbReference type="EMBL" id="CAJ0600951.1"/>
    </source>
</evidence>
<feature type="compositionally biased region" description="Polar residues" evidence="1">
    <location>
        <begin position="38"/>
        <end position="50"/>
    </location>
</feature>
<comment type="caution">
    <text evidence="2">The sequence shown here is derived from an EMBL/GenBank/DDBJ whole genome shotgun (WGS) entry which is preliminary data.</text>
</comment>
<feature type="compositionally biased region" description="Polar residues" evidence="1">
    <location>
        <begin position="371"/>
        <end position="382"/>
    </location>
</feature>
<feature type="region of interest" description="Disordered" evidence="1">
    <location>
        <begin position="293"/>
        <end position="332"/>
    </location>
</feature>
<evidence type="ECO:0000313" key="3">
    <source>
        <dbReference type="Proteomes" id="UP001176961"/>
    </source>
</evidence>
<feature type="compositionally biased region" description="Polar residues" evidence="1">
    <location>
        <begin position="293"/>
        <end position="325"/>
    </location>
</feature>
<feature type="region of interest" description="Disordered" evidence="1">
    <location>
        <begin position="344"/>
        <end position="393"/>
    </location>
</feature>
<gene>
    <name evidence="2" type="ORF">CYNAS_LOCUS12934</name>
</gene>
<keyword evidence="3" id="KW-1185">Reference proteome</keyword>
<protein>
    <submittedName>
        <fullName evidence="2">Uncharacterized protein</fullName>
    </submittedName>
</protein>
<dbReference type="Proteomes" id="UP001176961">
    <property type="component" value="Unassembled WGS sequence"/>
</dbReference>